<sequence>MLHAFRRSDSNPEEESQSETPQVVNANVSANLAQAKLFSRELRNRAFPCCCVVRRAAPISDEKGISPSPPHHEIWERRWSEWRWSFFYI</sequence>
<dbReference type="Proteomes" id="UP000078540">
    <property type="component" value="Unassembled WGS sequence"/>
</dbReference>
<evidence type="ECO:0000256" key="1">
    <source>
        <dbReference type="SAM" id="MobiDB-lite"/>
    </source>
</evidence>
<dbReference type="AlphaFoldDB" id="A0A195ATU9"/>
<proteinExistence type="predicted"/>
<feature type="compositionally biased region" description="Basic and acidic residues" evidence="1">
    <location>
        <begin position="1"/>
        <end position="10"/>
    </location>
</feature>
<reference evidence="2 3" key="1">
    <citation type="submission" date="2015-09" db="EMBL/GenBank/DDBJ databases">
        <title>Atta colombica WGS genome.</title>
        <authorList>
            <person name="Nygaard S."/>
            <person name="Hu H."/>
            <person name="Boomsma J."/>
            <person name="Zhang G."/>
        </authorList>
    </citation>
    <scope>NUCLEOTIDE SEQUENCE [LARGE SCALE GENOMIC DNA]</scope>
    <source>
        <strain evidence="2">Treedump-2</strain>
        <tissue evidence="2">Whole body</tissue>
    </source>
</reference>
<evidence type="ECO:0000313" key="2">
    <source>
        <dbReference type="EMBL" id="KYM75658.1"/>
    </source>
</evidence>
<protein>
    <submittedName>
        <fullName evidence="2">Uncharacterized protein</fullName>
    </submittedName>
</protein>
<feature type="region of interest" description="Disordered" evidence="1">
    <location>
        <begin position="1"/>
        <end position="25"/>
    </location>
</feature>
<evidence type="ECO:0000313" key="3">
    <source>
        <dbReference type="Proteomes" id="UP000078540"/>
    </source>
</evidence>
<keyword evidence="3" id="KW-1185">Reference proteome</keyword>
<accession>A0A195ATU9</accession>
<dbReference type="EMBL" id="KQ976738">
    <property type="protein sequence ID" value="KYM75658.1"/>
    <property type="molecule type" value="Genomic_DNA"/>
</dbReference>
<gene>
    <name evidence="2" type="ORF">ALC53_13721</name>
</gene>
<organism evidence="2 3">
    <name type="scientific">Atta colombica</name>
    <dbReference type="NCBI Taxonomy" id="520822"/>
    <lineage>
        <taxon>Eukaryota</taxon>
        <taxon>Metazoa</taxon>
        <taxon>Ecdysozoa</taxon>
        <taxon>Arthropoda</taxon>
        <taxon>Hexapoda</taxon>
        <taxon>Insecta</taxon>
        <taxon>Pterygota</taxon>
        <taxon>Neoptera</taxon>
        <taxon>Endopterygota</taxon>
        <taxon>Hymenoptera</taxon>
        <taxon>Apocrita</taxon>
        <taxon>Aculeata</taxon>
        <taxon>Formicoidea</taxon>
        <taxon>Formicidae</taxon>
        <taxon>Myrmicinae</taxon>
        <taxon>Atta</taxon>
    </lineage>
</organism>
<name>A0A195ATU9_9HYME</name>